<sequence length="78" mass="8662">MERQEGEVSVLGFGGMRFADPQAHDQSVATVLRAFEKGVIYFDTTPGYCQDQSEIIIGKAVLEMKKSGKPFYVSTKIE</sequence>
<dbReference type="PANTHER" id="PTHR42686">
    <property type="entry name" value="GH17980P-RELATED"/>
    <property type="match status" value="1"/>
</dbReference>
<name>A0A2G6KJR2_9BACT</name>
<dbReference type="EMBL" id="PDSK01000030">
    <property type="protein sequence ID" value="PIE35884.1"/>
    <property type="molecule type" value="Genomic_DNA"/>
</dbReference>
<dbReference type="InterPro" id="IPR036812">
    <property type="entry name" value="NAD(P)_OxRdtase_dom_sf"/>
</dbReference>
<dbReference type="AlphaFoldDB" id="A0A2G6KJR2"/>
<protein>
    <recommendedName>
        <fullName evidence="1">NADP-dependent oxidoreductase domain-containing protein</fullName>
    </recommendedName>
</protein>
<dbReference type="PANTHER" id="PTHR42686:SF1">
    <property type="entry name" value="GH17980P-RELATED"/>
    <property type="match status" value="1"/>
</dbReference>
<evidence type="ECO:0000313" key="3">
    <source>
        <dbReference type="Proteomes" id="UP000230821"/>
    </source>
</evidence>
<dbReference type="Pfam" id="PF00248">
    <property type="entry name" value="Aldo_ket_red"/>
    <property type="match status" value="1"/>
</dbReference>
<feature type="domain" description="NADP-dependent oxidoreductase" evidence="1">
    <location>
        <begin position="11"/>
        <end position="77"/>
    </location>
</feature>
<dbReference type="GO" id="GO:0005829">
    <property type="term" value="C:cytosol"/>
    <property type="evidence" value="ECO:0007669"/>
    <property type="project" value="TreeGrafter"/>
</dbReference>
<dbReference type="InterPro" id="IPR020471">
    <property type="entry name" value="AKR"/>
</dbReference>
<evidence type="ECO:0000259" key="1">
    <source>
        <dbReference type="Pfam" id="PF00248"/>
    </source>
</evidence>
<dbReference type="GO" id="GO:0016491">
    <property type="term" value="F:oxidoreductase activity"/>
    <property type="evidence" value="ECO:0007669"/>
    <property type="project" value="InterPro"/>
</dbReference>
<dbReference type="SUPFAM" id="SSF51430">
    <property type="entry name" value="NAD(P)-linked oxidoreductase"/>
    <property type="match status" value="1"/>
</dbReference>
<accession>A0A2G6KJR2</accession>
<dbReference type="Gene3D" id="3.20.20.100">
    <property type="entry name" value="NADP-dependent oxidoreductase domain"/>
    <property type="match status" value="1"/>
</dbReference>
<evidence type="ECO:0000313" key="2">
    <source>
        <dbReference type="EMBL" id="PIE35884.1"/>
    </source>
</evidence>
<organism evidence="2 3">
    <name type="scientific">candidate division KSB3 bacterium</name>
    <dbReference type="NCBI Taxonomy" id="2044937"/>
    <lineage>
        <taxon>Bacteria</taxon>
        <taxon>candidate division KSB3</taxon>
    </lineage>
</organism>
<reference evidence="2 3" key="1">
    <citation type="submission" date="2017-10" db="EMBL/GenBank/DDBJ databases">
        <title>Novel microbial diversity and functional potential in the marine mammal oral microbiome.</title>
        <authorList>
            <person name="Dudek N.K."/>
            <person name="Sun C.L."/>
            <person name="Burstein D."/>
            <person name="Kantor R.S."/>
            <person name="Aliaga Goltsman D.S."/>
            <person name="Bik E.M."/>
            <person name="Thomas B.C."/>
            <person name="Banfield J.F."/>
            <person name="Relman D.A."/>
        </authorList>
    </citation>
    <scope>NUCLEOTIDE SEQUENCE [LARGE SCALE GENOMIC DNA]</scope>
    <source>
        <strain evidence="2">DOLJORAL78_47_16</strain>
    </source>
</reference>
<proteinExistence type="predicted"/>
<gene>
    <name evidence="2" type="ORF">CSA56_02215</name>
</gene>
<dbReference type="Proteomes" id="UP000230821">
    <property type="component" value="Unassembled WGS sequence"/>
</dbReference>
<dbReference type="InterPro" id="IPR023210">
    <property type="entry name" value="NADP_OxRdtase_dom"/>
</dbReference>
<comment type="caution">
    <text evidence="2">The sequence shown here is derived from an EMBL/GenBank/DDBJ whole genome shotgun (WGS) entry which is preliminary data.</text>
</comment>